<dbReference type="AlphaFoldDB" id="A0A645BKN8"/>
<sequence length="155" mass="17967">MEFLNPMIVISDMEKSKQFYNDVLGLEVEVDFGANVTLTGGIALQTKNTWSTFIHKSGEEIVFGGNVSELYFEEDDFDAFIQKLNKLDYINYVHTMIEHSWGQRVIRFYDPDNHIIEVGENMNMVVRRFLSRGLSIEETAIRMDVSFDYVESCLD</sequence>
<evidence type="ECO:0000313" key="2">
    <source>
        <dbReference type="EMBL" id="MPM66030.1"/>
    </source>
</evidence>
<proteinExistence type="predicted"/>
<dbReference type="InterPro" id="IPR025870">
    <property type="entry name" value="Glyoxalase-like_dom"/>
</dbReference>
<dbReference type="Gene3D" id="3.10.180.10">
    <property type="entry name" value="2,3-Dihydroxybiphenyl 1,2-Dioxygenase, domain 1"/>
    <property type="match status" value="1"/>
</dbReference>
<dbReference type="PROSITE" id="PS51819">
    <property type="entry name" value="VOC"/>
    <property type="match status" value="1"/>
</dbReference>
<dbReference type="EMBL" id="VSSQ01020847">
    <property type="protein sequence ID" value="MPM66030.1"/>
    <property type="molecule type" value="Genomic_DNA"/>
</dbReference>
<gene>
    <name evidence="2" type="ORF">SDC9_112934</name>
</gene>
<evidence type="ECO:0000259" key="1">
    <source>
        <dbReference type="PROSITE" id="PS51819"/>
    </source>
</evidence>
<protein>
    <recommendedName>
        <fullName evidence="1">VOC domain-containing protein</fullName>
    </recommendedName>
</protein>
<name>A0A645BKN8_9ZZZZ</name>
<dbReference type="InterPro" id="IPR029068">
    <property type="entry name" value="Glyas_Bleomycin-R_OHBP_Dase"/>
</dbReference>
<organism evidence="2">
    <name type="scientific">bioreactor metagenome</name>
    <dbReference type="NCBI Taxonomy" id="1076179"/>
    <lineage>
        <taxon>unclassified sequences</taxon>
        <taxon>metagenomes</taxon>
        <taxon>ecological metagenomes</taxon>
    </lineage>
</organism>
<reference evidence="2" key="1">
    <citation type="submission" date="2019-08" db="EMBL/GenBank/DDBJ databases">
        <authorList>
            <person name="Kucharzyk K."/>
            <person name="Murdoch R.W."/>
            <person name="Higgins S."/>
            <person name="Loffler F."/>
        </authorList>
    </citation>
    <scope>NUCLEOTIDE SEQUENCE</scope>
</reference>
<accession>A0A645BKN8</accession>
<dbReference type="InterPro" id="IPR037523">
    <property type="entry name" value="VOC_core"/>
</dbReference>
<comment type="caution">
    <text evidence="2">The sequence shown here is derived from an EMBL/GenBank/DDBJ whole genome shotgun (WGS) entry which is preliminary data.</text>
</comment>
<feature type="domain" description="VOC" evidence="1">
    <location>
        <begin position="2"/>
        <end position="121"/>
    </location>
</feature>
<dbReference type="SUPFAM" id="SSF54593">
    <property type="entry name" value="Glyoxalase/Bleomycin resistance protein/Dihydroxybiphenyl dioxygenase"/>
    <property type="match status" value="1"/>
</dbReference>
<dbReference type="Pfam" id="PF12681">
    <property type="entry name" value="Glyoxalase_2"/>
    <property type="match status" value="1"/>
</dbReference>